<dbReference type="InterPro" id="IPR050259">
    <property type="entry name" value="SDR"/>
</dbReference>
<reference evidence="2 3" key="1">
    <citation type="submission" date="2024-07" db="EMBL/GenBank/DDBJ databases">
        <title>Novosphingobium kalidii RD2P27.</title>
        <authorList>
            <person name="Sun J.-Q."/>
        </authorList>
    </citation>
    <scope>NUCLEOTIDE SEQUENCE [LARGE SCALE GENOMIC DNA]</scope>
    <source>
        <strain evidence="2 3">RD2P27</strain>
    </source>
</reference>
<dbReference type="Pfam" id="PF13561">
    <property type="entry name" value="adh_short_C2"/>
    <property type="match status" value="1"/>
</dbReference>
<dbReference type="PRINTS" id="PR00081">
    <property type="entry name" value="GDHRDH"/>
</dbReference>
<protein>
    <submittedName>
        <fullName evidence="2">SDR family oxidoreductase</fullName>
    </submittedName>
</protein>
<organism evidence="2 3">
    <name type="scientific">Novosphingobium kalidii</name>
    <dbReference type="NCBI Taxonomy" id="3230299"/>
    <lineage>
        <taxon>Bacteria</taxon>
        <taxon>Pseudomonadati</taxon>
        <taxon>Pseudomonadota</taxon>
        <taxon>Alphaproteobacteria</taxon>
        <taxon>Sphingomonadales</taxon>
        <taxon>Sphingomonadaceae</taxon>
        <taxon>Novosphingobium</taxon>
    </lineage>
</organism>
<accession>A0ABV2D2N5</accession>
<dbReference type="RefSeq" id="WP_353984624.1">
    <property type="nucleotide sequence ID" value="NZ_JBEWLY010000019.1"/>
</dbReference>
<comment type="caution">
    <text evidence="2">The sequence shown here is derived from an EMBL/GenBank/DDBJ whole genome shotgun (WGS) entry which is preliminary data.</text>
</comment>
<proteinExistence type="inferred from homology"/>
<dbReference type="PANTHER" id="PTHR42879">
    <property type="entry name" value="3-OXOACYL-(ACYL-CARRIER-PROTEIN) REDUCTASE"/>
    <property type="match status" value="1"/>
</dbReference>
<evidence type="ECO:0000313" key="3">
    <source>
        <dbReference type="Proteomes" id="UP001548713"/>
    </source>
</evidence>
<dbReference type="Proteomes" id="UP001548713">
    <property type="component" value="Unassembled WGS sequence"/>
</dbReference>
<gene>
    <name evidence="2" type="ORF">ABVV53_11795</name>
</gene>
<dbReference type="EMBL" id="JBEWLY010000019">
    <property type="protein sequence ID" value="MET1756131.1"/>
    <property type="molecule type" value="Genomic_DNA"/>
</dbReference>
<evidence type="ECO:0000313" key="2">
    <source>
        <dbReference type="EMBL" id="MET1756131.1"/>
    </source>
</evidence>
<comment type="similarity">
    <text evidence="1">Belongs to the short-chain dehydrogenases/reductases (SDR) family.</text>
</comment>
<dbReference type="InterPro" id="IPR002347">
    <property type="entry name" value="SDR_fam"/>
</dbReference>
<evidence type="ECO:0000256" key="1">
    <source>
        <dbReference type="ARBA" id="ARBA00006484"/>
    </source>
</evidence>
<dbReference type="PANTHER" id="PTHR42879:SF2">
    <property type="entry name" value="3-OXOACYL-[ACYL-CARRIER-PROTEIN] REDUCTASE FABG"/>
    <property type="match status" value="1"/>
</dbReference>
<dbReference type="Gene3D" id="3.40.50.720">
    <property type="entry name" value="NAD(P)-binding Rossmann-like Domain"/>
    <property type="match status" value="1"/>
</dbReference>
<dbReference type="SUPFAM" id="SSF51735">
    <property type="entry name" value="NAD(P)-binding Rossmann-fold domains"/>
    <property type="match status" value="1"/>
</dbReference>
<name>A0ABV2D2N5_9SPHN</name>
<keyword evidence="3" id="KW-1185">Reference proteome</keyword>
<sequence length="97" mass="10426">MDLARSGVTANTISPGCTRTKMFEGTLKTMGDVRGWPDDLDEREKAFMDLGLFACTSARYGRSEEIGTLVAFLASPLAGFVNGANYRIDGGQVQSVN</sequence>
<dbReference type="InterPro" id="IPR036291">
    <property type="entry name" value="NAD(P)-bd_dom_sf"/>
</dbReference>